<evidence type="ECO:0000313" key="1">
    <source>
        <dbReference type="EMBL" id="QZE13302.1"/>
    </source>
</evidence>
<keyword evidence="2" id="KW-1185">Reference proteome</keyword>
<keyword evidence="1" id="KW-0378">Hydrolase</keyword>
<dbReference type="EC" id="3.1.21.-" evidence="1"/>
<proteinExistence type="predicted"/>
<dbReference type="EMBL" id="CP081303">
    <property type="protein sequence ID" value="QZE13302.1"/>
    <property type="molecule type" value="Genomic_DNA"/>
</dbReference>
<evidence type="ECO:0000313" key="2">
    <source>
        <dbReference type="Proteomes" id="UP000826212"/>
    </source>
</evidence>
<accession>A0AC61NNL5</accession>
<protein>
    <submittedName>
        <fullName evidence="1">Restriction endonuclease subunit S</fullName>
        <ecNumber evidence="1">3.1.21.-</ecNumber>
    </submittedName>
</protein>
<reference evidence="1" key="1">
    <citation type="submission" date="2021-08" db="EMBL/GenBank/DDBJ databases">
        <title>Novel anaerobic bacterium isolated from sea squirt in East Sea, Republic of Korea.</title>
        <authorList>
            <person name="Nguyen T.H."/>
            <person name="Li Z."/>
            <person name="Lee Y.-J."/>
            <person name="Ko J."/>
            <person name="Kim S.-G."/>
        </authorList>
    </citation>
    <scope>NUCLEOTIDE SEQUENCE</scope>
    <source>
        <strain evidence="1">KCTC 25031</strain>
    </source>
</reference>
<keyword evidence="1" id="KW-0540">Nuclease</keyword>
<keyword evidence="1" id="KW-0255">Endonuclease</keyword>
<name>A0AC61NNL5_9BACT</name>
<sequence>MKKYDNYKESGIEWLGKIPENWKVVKIKHVLSNLNSRRIPLSSVERAEMKEHQYDYYGASGVIDKVDNYLFDEETILIGEDGANLLSRSKRLAFIASGKYWVNNHAHILKPIDGSIRYFAELLETIDYTPLIVGAAQPKLTQEALMNVEVIKPPMNEQYTIASYLDHKTIQIDTLIEKKEKLIEKLKLQRQAIINEAVTKGLNPDAPMKDSGIEWLGKIPEHWKLKKLKYFAKIHNGKDQKEVLIEEGGYPVLGTGGEFGRAKHFLYDKPSVLLGRKGTIDNPLFIEEPFWTVDTLFYTKISETVFPKFFYYLCKTIHFDYYQESSAVPSMTQDNLNNILLCWTSFEEQVEIAQYIDVKLKGIDSTIEKISLSIEKLKLYRQSIISEAVTGKIDVRDWKTTK</sequence>
<organism evidence="1 2">
    <name type="scientific">Halosquirtibacter laminarini</name>
    <dbReference type="NCBI Taxonomy" id="3374600"/>
    <lineage>
        <taxon>Bacteria</taxon>
        <taxon>Pseudomonadati</taxon>
        <taxon>Bacteroidota</taxon>
        <taxon>Bacteroidia</taxon>
        <taxon>Marinilabiliales</taxon>
        <taxon>Prolixibacteraceae</taxon>
        <taxon>Halosquirtibacter</taxon>
    </lineage>
</organism>
<gene>
    <name evidence="1" type="ORF">K4L44_11970</name>
</gene>
<dbReference type="Proteomes" id="UP000826212">
    <property type="component" value="Chromosome"/>
</dbReference>